<keyword evidence="2" id="KW-1185">Reference proteome</keyword>
<comment type="caution">
    <text evidence="1">The sequence shown here is derived from an EMBL/GenBank/DDBJ whole genome shotgun (WGS) entry which is preliminary data.</text>
</comment>
<name>A0A8J2J5P8_9HEXA</name>
<dbReference type="EMBL" id="CAJVCH010021496">
    <property type="protein sequence ID" value="CAG7690999.1"/>
    <property type="molecule type" value="Genomic_DNA"/>
</dbReference>
<gene>
    <name evidence="1" type="ORF">AFUS01_LOCUS3561</name>
</gene>
<protein>
    <submittedName>
        <fullName evidence="1">Uncharacterized protein</fullName>
    </submittedName>
</protein>
<accession>A0A8J2J5P8</accession>
<evidence type="ECO:0000313" key="2">
    <source>
        <dbReference type="Proteomes" id="UP000708208"/>
    </source>
</evidence>
<feature type="non-terminal residue" evidence="1">
    <location>
        <position position="23"/>
    </location>
</feature>
<sequence>MASLSMSAHLVEKQMVYRAVETT</sequence>
<dbReference type="Proteomes" id="UP000708208">
    <property type="component" value="Unassembled WGS sequence"/>
</dbReference>
<reference evidence="1" key="1">
    <citation type="submission" date="2021-06" db="EMBL/GenBank/DDBJ databases">
        <authorList>
            <person name="Hodson N. C."/>
            <person name="Mongue J. A."/>
            <person name="Jaron S. K."/>
        </authorList>
    </citation>
    <scope>NUCLEOTIDE SEQUENCE</scope>
</reference>
<proteinExistence type="predicted"/>
<organism evidence="1 2">
    <name type="scientific">Allacma fusca</name>
    <dbReference type="NCBI Taxonomy" id="39272"/>
    <lineage>
        <taxon>Eukaryota</taxon>
        <taxon>Metazoa</taxon>
        <taxon>Ecdysozoa</taxon>
        <taxon>Arthropoda</taxon>
        <taxon>Hexapoda</taxon>
        <taxon>Collembola</taxon>
        <taxon>Symphypleona</taxon>
        <taxon>Sminthuridae</taxon>
        <taxon>Allacma</taxon>
    </lineage>
</organism>
<evidence type="ECO:0000313" key="1">
    <source>
        <dbReference type="EMBL" id="CAG7690999.1"/>
    </source>
</evidence>
<dbReference type="AlphaFoldDB" id="A0A8J2J5P8"/>